<name>A0A2D2ATT9_9CAUL</name>
<evidence type="ECO:0000313" key="2">
    <source>
        <dbReference type="Proteomes" id="UP000228945"/>
    </source>
</evidence>
<protein>
    <recommendedName>
        <fullName evidence="3">Nucleotidyltransferase family protein</fullName>
    </recommendedName>
</protein>
<dbReference type="Proteomes" id="UP000228945">
    <property type="component" value="Chromosome"/>
</dbReference>
<dbReference type="EMBL" id="CP024201">
    <property type="protein sequence ID" value="ATQ41393.1"/>
    <property type="molecule type" value="Genomic_DNA"/>
</dbReference>
<keyword evidence="2" id="KW-1185">Reference proteome</keyword>
<dbReference type="InterPro" id="IPR009267">
    <property type="entry name" value="NTP_transf_6"/>
</dbReference>
<organism evidence="1 2">
    <name type="scientific">Caulobacter mirabilis</name>
    <dbReference type="NCBI Taxonomy" id="69666"/>
    <lineage>
        <taxon>Bacteria</taxon>
        <taxon>Pseudomonadati</taxon>
        <taxon>Pseudomonadota</taxon>
        <taxon>Alphaproteobacteria</taxon>
        <taxon>Caulobacterales</taxon>
        <taxon>Caulobacteraceae</taxon>
        <taxon>Caulobacter</taxon>
    </lineage>
</organism>
<dbReference type="Pfam" id="PF06042">
    <property type="entry name" value="NTP_transf_6"/>
    <property type="match status" value="1"/>
</dbReference>
<dbReference type="PANTHER" id="PTHR39166">
    <property type="entry name" value="BLL1166 PROTEIN"/>
    <property type="match status" value="1"/>
</dbReference>
<dbReference type="AlphaFoldDB" id="A0A2D2ATT9"/>
<dbReference type="RefSeq" id="WP_099620649.1">
    <property type="nucleotide sequence ID" value="NZ_CP024201.1"/>
</dbReference>
<evidence type="ECO:0000313" key="1">
    <source>
        <dbReference type="EMBL" id="ATQ41393.1"/>
    </source>
</evidence>
<dbReference type="PANTHER" id="PTHR39166:SF1">
    <property type="entry name" value="BLL1166 PROTEIN"/>
    <property type="match status" value="1"/>
</dbReference>
<proteinExistence type="predicted"/>
<dbReference type="KEGG" id="cmb:CSW64_02670"/>
<sequence length="193" mass="22322">MTETLEQRLETIVRGSDSLMTVLRLARELDLPDWLVVSGAVYQKVWNHQTGRDPDHGIKDYDLAYHDASDTTYEGEDVHIKRAEAYFPPPYDQQVEVRNQARVHLWFEDHFGEPYEPLHSSAEALGRFVAPCFGVGVRLEADDRLTIEAPFGLDDLFAMTIRPNPNRPRAKGWDKVIRSARERWPEITVFDRD</sequence>
<evidence type="ECO:0008006" key="3">
    <source>
        <dbReference type="Google" id="ProtNLM"/>
    </source>
</evidence>
<reference evidence="1 2" key="1">
    <citation type="submission" date="2017-10" db="EMBL/GenBank/DDBJ databases">
        <title>Genome sequence of Caulobacter mirabilis FWC38.</title>
        <authorList>
            <person name="Fiebig A."/>
            <person name="Crosson S."/>
        </authorList>
    </citation>
    <scope>NUCLEOTIDE SEQUENCE [LARGE SCALE GENOMIC DNA]</scope>
    <source>
        <strain evidence="1 2">FWC 38</strain>
    </source>
</reference>
<accession>A0A2D2ATT9</accession>
<dbReference type="OrthoDB" id="9805247at2"/>
<gene>
    <name evidence="1" type="ORF">CSW64_02670</name>
</gene>